<name>A0AAE3XBX0_9DEIO</name>
<dbReference type="Gene3D" id="6.10.340.10">
    <property type="match status" value="1"/>
</dbReference>
<dbReference type="SUPFAM" id="SSF55073">
    <property type="entry name" value="Nucleotide cyclase"/>
    <property type="match status" value="1"/>
</dbReference>
<dbReference type="CDD" id="cd01949">
    <property type="entry name" value="GGDEF"/>
    <property type="match status" value="1"/>
</dbReference>
<reference evidence="4" key="1">
    <citation type="submission" date="2023-07" db="EMBL/GenBank/DDBJ databases">
        <title>Sorghum-associated microbial communities from plants grown in Nebraska, USA.</title>
        <authorList>
            <person name="Schachtman D."/>
        </authorList>
    </citation>
    <scope>NUCLEOTIDE SEQUENCE</scope>
    <source>
        <strain evidence="4">BE330</strain>
    </source>
</reference>
<keyword evidence="1" id="KW-1133">Transmembrane helix</keyword>
<dbReference type="InterPro" id="IPR029787">
    <property type="entry name" value="Nucleotide_cyclase"/>
</dbReference>
<evidence type="ECO:0000313" key="5">
    <source>
        <dbReference type="Proteomes" id="UP001185331"/>
    </source>
</evidence>
<dbReference type="RefSeq" id="WP_309853154.1">
    <property type="nucleotide sequence ID" value="NZ_JAVDQJ010000004.1"/>
</dbReference>
<organism evidence="4 5">
    <name type="scientific">Deinococcus soli</name>
    <name type="common">ex Cha et al. 2016</name>
    <dbReference type="NCBI Taxonomy" id="1309411"/>
    <lineage>
        <taxon>Bacteria</taxon>
        <taxon>Thermotogati</taxon>
        <taxon>Deinococcota</taxon>
        <taxon>Deinococci</taxon>
        <taxon>Deinococcales</taxon>
        <taxon>Deinococcaceae</taxon>
        <taxon>Deinococcus</taxon>
    </lineage>
</organism>
<dbReference type="SUPFAM" id="SSF55781">
    <property type="entry name" value="GAF domain-like"/>
    <property type="match status" value="1"/>
</dbReference>
<dbReference type="InterPro" id="IPR043128">
    <property type="entry name" value="Rev_trsase/Diguanyl_cyclase"/>
</dbReference>
<gene>
    <name evidence="4" type="ORF">J2Y00_002264</name>
</gene>
<dbReference type="GO" id="GO:0016020">
    <property type="term" value="C:membrane"/>
    <property type="evidence" value="ECO:0007669"/>
    <property type="project" value="InterPro"/>
</dbReference>
<protein>
    <submittedName>
        <fullName evidence="4">Diguanylate cyclase (GGDEF)-like protein</fullName>
    </submittedName>
</protein>
<dbReference type="InterPro" id="IPR052163">
    <property type="entry name" value="DGC-Regulatory_Protein"/>
</dbReference>
<comment type="caution">
    <text evidence="4">The sequence shown here is derived from an EMBL/GenBank/DDBJ whole genome shotgun (WGS) entry which is preliminary data.</text>
</comment>
<keyword evidence="1" id="KW-0812">Transmembrane</keyword>
<dbReference type="EMBL" id="JAVDQK010000005">
    <property type="protein sequence ID" value="MDR6218667.1"/>
    <property type="molecule type" value="Genomic_DNA"/>
</dbReference>
<keyword evidence="1" id="KW-0472">Membrane</keyword>
<dbReference type="InterPro" id="IPR003660">
    <property type="entry name" value="HAMP_dom"/>
</dbReference>
<accession>A0AAE3XBX0</accession>
<dbReference type="NCBIfam" id="TIGR00254">
    <property type="entry name" value="GGDEF"/>
    <property type="match status" value="1"/>
</dbReference>
<dbReference type="Gene3D" id="3.30.70.270">
    <property type="match status" value="1"/>
</dbReference>
<dbReference type="Gene3D" id="3.30.450.20">
    <property type="entry name" value="PAS domain"/>
    <property type="match status" value="1"/>
</dbReference>
<dbReference type="InterPro" id="IPR029016">
    <property type="entry name" value="GAF-like_dom_sf"/>
</dbReference>
<dbReference type="InterPro" id="IPR000160">
    <property type="entry name" value="GGDEF_dom"/>
</dbReference>
<dbReference type="SMART" id="SM00267">
    <property type="entry name" value="GGDEF"/>
    <property type="match status" value="1"/>
</dbReference>
<dbReference type="PANTHER" id="PTHR46663">
    <property type="entry name" value="DIGUANYLATE CYCLASE DGCT-RELATED"/>
    <property type="match status" value="1"/>
</dbReference>
<evidence type="ECO:0000313" key="4">
    <source>
        <dbReference type="EMBL" id="MDR6218667.1"/>
    </source>
</evidence>
<dbReference type="Gene3D" id="3.30.450.40">
    <property type="match status" value="1"/>
</dbReference>
<dbReference type="GO" id="GO:0007165">
    <property type="term" value="P:signal transduction"/>
    <property type="evidence" value="ECO:0007669"/>
    <property type="project" value="InterPro"/>
</dbReference>
<dbReference type="PANTHER" id="PTHR46663:SF2">
    <property type="entry name" value="GGDEF DOMAIN-CONTAINING PROTEIN"/>
    <property type="match status" value="1"/>
</dbReference>
<dbReference type="PROSITE" id="PS50885">
    <property type="entry name" value="HAMP"/>
    <property type="match status" value="1"/>
</dbReference>
<evidence type="ECO:0000259" key="3">
    <source>
        <dbReference type="PROSITE" id="PS50887"/>
    </source>
</evidence>
<dbReference type="Pfam" id="PF00990">
    <property type="entry name" value="GGDEF"/>
    <property type="match status" value="1"/>
</dbReference>
<dbReference type="PROSITE" id="PS50887">
    <property type="entry name" value="GGDEF"/>
    <property type="match status" value="1"/>
</dbReference>
<dbReference type="Proteomes" id="UP001185331">
    <property type="component" value="Unassembled WGS sequence"/>
</dbReference>
<sequence length="693" mass="76264">MLPRTLTFRLAVSNVMMAIVTGAAVSWGTERAAVEQFHRASRDHLRELAATMTDRLDRSMFERQQDITLLASLSTLRDARVTVTERETLLNALKAQQGTYAWIGYATPGGRVQAATGGLLRGADVHGRPWHQAGLQAPYAGDVHDAALLAGLLPRGDTPLRFVDLAAPIRDDQGRVTGVLGAHLTWSWADDTRRSLLRQTDQTDMLILSKDHAVLLGPPDLLGQTLKLGVLTHPGAQPSAVTWPDGRTYLTAVSASTGHQSYPGLGWTVVARQDMRATDATAQTFRTQVLLCALTVTLLFALVGVWRAYVIAAPLRRLTRAARQLDAGDEHVHLPHLTDYTEVELLSRTLAQTVSTLEARVHARTQALSVATTHAQVLADLSRTSMQPLSPDDVAQQACALLSDPLSLDWAGLAHVHGDRIEQDTTWTREDVQPLTDTRRVLPRGTGLAWQVVDRKEAHFIDDYAAQPGAVPEFVRWGARSSAFIPIAPDHSDAHILIVARRDQHTWTPEERTLLTAAGHVLSVAFERHAHQTYLARAALEDRLTGLGNRRAFDTDLDVILAASLRHEHPVAVLILDLNGLKHVNDTHGHDRGDAMLRAFARALQDAFRASDRVYRLGGDEYAVLLTHAQTETQDVLLRRVRAAEQLTHAAGFPDISASCGAAFYPEERQSGRDLVRLADQRMYSDKRSHTSR</sequence>
<dbReference type="AlphaFoldDB" id="A0AAE3XBX0"/>
<feature type="transmembrane region" description="Helical" evidence="1">
    <location>
        <begin position="289"/>
        <end position="309"/>
    </location>
</feature>
<evidence type="ECO:0000259" key="2">
    <source>
        <dbReference type="PROSITE" id="PS50885"/>
    </source>
</evidence>
<feature type="domain" description="HAMP" evidence="2">
    <location>
        <begin position="309"/>
        <end position="362"/>
    </location>
</feature>
<evidence type="ECO:0000256" key="1">
    <source>
        <dbReference type="SAM" id="Phobius"/>
    </source>
</evidence>
<dbReference type="SUPFAM" id="SSF158472">
    <property type="entry name" value="HAMP domain-like"/>
    <property type="match status" value="1"/>
</dbReference>
<dbReference type="SMART" id="SM00304">
    <property type="entry name" value="HAMP"/>
    <property type="match status" value="1"/>
</dbReference>
<proteinExistence type="predicted"/>
<feature type="transmembrane region" description="Helical" evidence="1">
    <location>
        <begin position="6"/>
        <end position="29"/>
    </location>
</feature>
<feature type="domain" description="GGDEF" evidence="3">
    <location>
        <begin position="569"/>
        <end position="693"/>
    </location>
</feature>